<evidence type="ECO:0000259" key="2">
    <source>
        <dbReference type="PROSITE" id="PS50110"/>
    </source>
</evidence>
<dbReference type="SMART" id="SM00448">
    <property type="entry name" value="REC"/>
    <property type="match status" value="1"/>
</dbReference>
<keyword evidence="1" id="KW-0597">Phosphoprotein</keyword>
<dbReference type="GO" id="GO:0000160">
    <property type="term" value="P:phosphorelay signal transduction system"/>
    <property type="evidence" value="ECO:0007669"/>
    <property type="project" value="InterPro"/>
</dbReference>
<reference evidence="3 4" key="1">
    <citation type="submission" date="2017-09" db="EMBL/GenBank/DDBJ databases">
        <title>The Catabolism of 3,6-Dichlorosalicylic acid is Initiated by the Cytochrome P450 Monooxygenase DsmABC in Rhizorhabdus dicambivorans Ndbn-20.</title>
        <authorList>
            <person name="Na L."/>
        </authorList>
    </citation>
    <scope>NUCLEOTIDE SEQUENCE [LARGE SCALE GENOMIC DNA]</scope>
    <source>
        <strain evidence="3 4">Ndbn-20m</strain>
    </source>
</reference>
<dbReference type="RefSeq" id="WP_066967293.1">
    <property type="nucleotide sequence ID" value="NZ_CP023449.1"/>
</dbReference>
<dbReference type="PROSITE" id="PS50110">
    <property type="entry name" value="RESPONSE_REGULATORY"/>
    <property type="match status" value="1"/>
</dbReference>
<proteinExistence type="predicted"/>
<organism evidence="3 4">
    <name type="scientific">Rhizorhabdus dicambivorans</name>
    <dbReference type="NCBI Taxonomy" id="1850238"/>
    <lineage>
        <taxon>Bacteria</taxon>
        <taxon>Pseudomonadati</taxon>
        <taxon>Pseudomonadota</taxon>
        <taxon>Alphaproteobacteria</taxon>
        <taxon>Sphingomonadales</taxon>
        <taxon>Sphingomonadaceae</taxon>
        <taxon>Rhizorhabdus</taxon>
    </lineage>
</organism>
<dbReference type="Proteomes" id="UP000218934">
    <property type="component" value="Unassembled WGS sequence"/>
</dbReference>
<dbReference type="SUPFAM" id="SSF52172">
    <property type="entry name" value="CheY-like"/>
    <property type="match status" value="1"/>
</dbReference>
<feature type="domain" description="Response regulatory" evidence="2">
    <location>
        <begin position="3"/>
        <end position="113"/>
    </location>
</feature>
<dbReference type="EMBL" id="NWUF01000025">
    <property type="protein sequence ID" value="PCE40608.1"/>
    <property type="molecule type" value="Genomic_DNA"/>
</dbReference>
<dbReference type="AlphaFoldDB" id="A0A2A4FT34"/>
<dbReference type="InterPro" id="IPR001789">
    <property type="entry name" value="Sig_transdc_resp-reg_receiver"/>
</dbReference>
<feature type="modified residue" description="4-aspartylphosphate" evidence="1">
    <location>
        <position position="51"/>
    </location>
</feature>
<keyword evidence="4" id="KW-1185">Reference proteome</keyword>
<evidence type="ECO:0000313" key="4">
    <source>
        <dbReference type="Proteomes" id="UP000218934"/>
    </source>
</evidence>
<comment type="caution">
    <text evidence="3">The sequence shown here is derived from an EMBL/GenBank/DDBJ whole genome shotgun (WGS) entry which is preliminary data.</text>
</comment>
<protein>
    <submittedName>
        <fullName evidence="3">Response regulator</fullName>
    </submittedName>
</protein>
<dbReference type="Gene3D" id="3.40.50.2300">
    <property type="match status" value="1"/>
</dbReference>
<name>A0A2A4FT34_9SPHN</name>
<evidence type="ECO:0000256" key="1">
    <source>
        <dbReference type="PROSITE-ProRule" id="PRU00169"/>
    </source>
</evidence>
<dbReference type="Pfam" id="PF00072">
    <property type="entry name" value="Response_reg"/>
    <property type="match status" value="1"/>
</dbReference>
<accession>A0A2A4FT34</accession>
<dbReference type="KEGG" id="rdi:CMV14_14300"/>
<dbReference type="OrthoDB" id="7060229at2"/>
<sequence length="136" mass="14274">MEHILVVEDEMIVALDLEHILQAAGHQVVGIAPDMETALELAPACSMALVDVNLRDGPTGPGVGAEIFRRHGARIIFVTANPEQIGSAAGIAVGRVSKPFDSRAILSAIAIAQDEDLPDRLPDHAPAASLSGRLSR</sequence>
<gene>
    <name evidence="3" type="ORF">COO09_19325</name>
</gene>
<evidence type="ECO:0000313" key="3">
    <source>
        <dbReference type="EMBL" id="PCE40608.1"/>
    </source>
</evidence>
<dbReference type="InterPro" id="IPR011006">
    <property type="entry name" value="CheY-like_superfamily"/>
</dbReference>